<sequence length="243" mass="25938">MRCASPVFGPVESDTLSPLGPLFLSMTPTRRRLLAAGATAGMGLVAGCSDLAQESLAASPATVSPAALTETGYGEHTVDELHIERTVGRFGLERTISVRNWNAEYDRSLALEALGFGRLQMAVVSVLSTPQIAVLGRTFNPVGEYSTDELVALIQDRYAELEAVQYVDEEPVSVLGSETTLARYRGRARLVSAGTTLEVTMLVSQAVEHGDDFVVCVAVFPRSGNVDAEREAVRTLLAGIEHG</sequence>
<reference evidence="1 2" key="1">
    <citation type="journal article" date="2014" name="PLoS Genet.">
        <title>Phylogenetically driven sequencing of extremely halophilic archaea reveals strategies for static and dynamic osmo-response.</title>
        <authorList>
            <person name="Becker E.A."/>
            <person name="Seitzer P.M."/>
            <person name="Tritt A."/>
            <person name="Larsen D."/>
            <person name="Krusor M."/>
            <person name="Yao A.I."/>
            <person name="Wu D."/>
            <person name="Madern D."/>
            <person name="Eisen J.A."/>
            <person name="Darling A.E."/>
            <person name="Facciotti M.T."/>
        </authorList>
    </citation>
    <scope>NUCLEOTIDE SEQUENCE [LARGE SCALE GENOMIC DNA]</scope>
    <source>
        <strain evidence="1 2">JCM 14089</strain>
    </source>
</reference>
<proteinExistence type="predicted"/>
<accession>L9WBI0</accession>
<dbReference type="EMBL" id="AOHX01000033">
    <property type="protein sequence ID" value="ELY45663.1"/>
    <property type="molecule type" value="Genomic_DNA"/>
</dbReference>
<evidence type="ECO:0000313" key="1">
    <source>
        <dbReference type="EMBL" id="ELY45663.1"/>
    </source>
</evidence>
<gene>
    <name evidence="1" type="ORF">C495_07780</name>
</gene>
<dbReference type="PROSITE" id="PS51318">
    <property type="entry name" value="TAT"/>
    <property type="match status" value="1"/>
</dbReference>
<comment type="caution">
    <text evidence="1">The sequence shown here is derived from an EMBL/GenBank/DDBJ whole genome shotgun (WGS) entry which is preliminary data.</text>
</comment>
<dbReference type="InterPro" id="IPR006311">
    <property type="entry name" value="TAT_signal"/>
</dbReference>
<keyword evidence="2" id="KW-1185">Reference proteome</keyword>
<dbReference type="STRING" id="1230460.C495_07780"/>
<evidence type="ECO:0000313" key="2">
    <source>
        <dbReference type="Proteomes" id="UP000011661"/>
    </source>
</evidence>
<dbReference type="eggNOG" id="arCOG06262">
    <property type="taxonomic scope" value="Archaea"/>
</dbReference>
<dbReference type="Proteomes" id="UP000011661">
    <property type="component" value="Unassembled WGS sequence"/>
</dbReference>
<dbReference type="AlphaFoldDB" id="L9WBI0"/>
<name>L9WBI0_9EURY</name>
<dbReference type="PATRIC" id="fig|1230460.4.peg.1569"/>
<organism evidence="1 2">
    <name type="scientific">Natronorubrum sulfidifaciens JCM 14089</name>
    <dbReference type="NCBI Taxonomy" id="1230460"/>
    <lineage>
        <taxon>Archaea</taxon>
        <taxon>Methanobacteriati</taxon>
        <taxon>Methanobacteriota</taxon>
        <taxon>Stenosarchaea group</taxon>
        <taxon>Halobacteria</taxon>
        <taxon>Halobacteriales</taxon>
        <taxon>Natrialbaceae</taxon>
        <taxon>Natronorubrum</taxon>
    </lineage>
</organism>
<protein>
    <submittedName>
        <fullName evidence="1">Uncharacterized protein</fullName>
    </submittedName>
</protein>
<dbReference type="Pfam" id="PF20127">
    <property type="entry name" value="DUF6517"/>
    <property type="match status" value="1"/>
</dbReference>
<dbReference type="InterPro" id="IPR045396">
    <property type="entry name" value="DUF6517"/>
</dbReference>